<evidence type="ECO:0000256" key="2">
    <source>
        <dbReference type="ARBA" id="ARBA00022630"/>
    </source>
</evidence>
<dbReference type="EMBL" id="JAGPYM010000039">
    <property type="protein sequence ID" value="KAH6874376.1"/>
    <property type="molecule type" value="Genomic_DNA"/>
</dbReference>
<evidence type="ECO:0000256" key="3">
    <source>
        <dbReference type="ARBA" id="ARBA00022827"/>
    </source>
</evidence>
<dbReference type="GO" id="GO:1903457">
    <property type="term" value="P:lactate catabolic process"/>
    <property type="evidence" value="ECO:0007669"/>
    <property type="project" value="TreeGrafter"/>
</dbReference>
<dbReference type="GO" id="GO:0005739">
    <property type="term" value="C:mitochondrion"/>
    <property type="evidence" value="ECO:0007669"/>
    <property type="project" value="TreeGrafter"/>
</dbReference>
<dbReference type="InterPro" id="IPR004113">
    <property type="entry name" value="FAD-bd_oxidored_4_C"/>
</dbReference>
<dbReference type="PANTHER" id="PTHR11748:SF83">
    <property type="entry name" value="DEHYDROGENASE (CYTOCHROME), PUTATIVE (AFU_ORTHOLOGUE AFUA_1G17520)-RELATED"/>
    <property type="match status" value="1"/>
</dbReference>
<dbReference type="GO" id="GO:0071949">
    <property type="term" value="F:FAD binding"/>
    <property type="evidence" value="ECO:0007669"/>
    <property type="project" value="InterPro"/>
</dbReference>
<comment type="cofactor">
    <cofactor evidence="1">
        <name>FAD</name>
        <dbReference type="ChEBI" id="CHEBI:57692"/>
    </cofactor>
</comment>
<dbReference type="InterPro" id="IPR016164">
    <property type="entry name" value="FAD-linked_Oxase-like_C"/>
</dbReference>
<dbReference type="Pfam" id="PF01565">
    <property type="entry name" value="FAD_binding_4"/>
    <property type="match status" value="1"/>
</dbReference>
<dbReference type="Proteomes" id="UP000777438">
    <property type="component" value="Unassembled WGS sequence"/>
</dbReference>
<dbReference type="SUPFAM" id="SSF55103">
    <property type="entry name" value="FAD-linked oxidases, C-terminal domain"/>
    <property type="match status" value="1"/>
</dbReference>
<keyword evidence="7" id="KW-1185">Reference proteome</keyword>
<reference evidence="6 7" key="1">
    <citation type="journal article" date="2021" name="Nat. Commun.">
        <title>Genetic determinants of endophytism in the Arabidopsis root mycobiome.</title>
        <authorList>
            <person name="Mesny F."/>
            <person name="Miyauchi S."/>
            <person name="Thiergart T."/>
            <person name="Pickel B."/>
            <person name="Atanasova L."/>
            <person name="Karlsson M."/>
            <person name="Huettel B."/>
            <person name="Barry K.W."/>
            <person name="Haridas S."/>
            <person name="Chen C."/>
            <person name="Bauer D."/>
            <person name="Andreopoulos W."/>
            <person name="Pangilinan J."/>
            <person name="LaButti K."/>
            <person name="Riley R."/>
            <person name="Lipzen A."/>
            <person name="Clum A."/>
            <person name="Drula E."/>
            <person name="Henrissat B."/>
            <person name="Kohler A."/>
            <person name="Grigoriev I.V."/>
            <person name="Martin F.M."/>
            <person name="Hacquard S."/>
        </authorList>
    </citation>
    <scope>NUCLEOTIDE SEQUENCE [LARGE SCALE GENOMIC DNA]</scope>
    <source>
        <strain evidence="6 7">MPI-CAGE-CH-0241</strain>
    </source>
</reference>
<dbReference type="PROSITE" id="PS51387">
    <property type="entry name" value="FAD_PCMH"/>
    <property type="match status" value="1"/>
</dbReference>
<proteinExistence type="predicted"/>
<accession>A0A9P9AFV1</accession>
<comment type="caution">
    <text evidence="6">The sequence shown here is derived from an EMBL/GenBank/DDBJ whole genome shotgun (WGS) entry which is preliminary data.</text>
</comment>
<gene>
    <name evidence="6" type="ORF">B0T10DRAFT_532952</name>
</gene>
<evidence type="ECO:0000259" key="5">
    <source>
        <dbReference type="PROSITE" id="PS51387"/>
    </source>
</evidence>
<keyword evidence="2" id="KW-0285">Flavoprotein</keyword>
<dbReference type="PANTHER" id="PTHR11748">
    <property type="entry name" value="D-LACTATE DEHYDROGENASE"/>
    <property type="match status" value="1"/>
</dbReference>
<dbReference type="InterPro" id="IPR016166">
    <property type="entry name" value="FAD-bd_PCMH"/>
</dbReference>
<dbReference type="InterPro" id="IPR016169">
    <property type="entry name" value="FAD-bd_PCMH_sub2"/>
</dbReference>
<name>A0A9P9AFV1_9HYPO</name>
<dbReference type="GO" id="GO:0008720">
    <property type="term" value="F:D-lactate dehydrogenase (NAD+) activity"/>
    <property type="evidence" value="ECO:0007669"/>
    <property type="project" value="TreeGrafter"/>
</dbReference>
<protein>
    <submittedName>
        <fullName evidence="6">FAD-linked oxidase-like protein</fullName>
    </submittedName>
</protein>
<evidence type="ECO:0000256" key="1">
    <source>
        <dbReference type="ARBA" id="ARBA00001974"/>
    </source>
</evidence>
<evidence type="ECO:0000256" key="4">
    <source>
        <dbReference type="ARBA" id="ARBA00023002"/>
    </source>
</evidence>
<organism evidence="6 7">
    <name type="scientific">Thelonectria olida</name>
    <dbReference type="NCBI Taxonomy" id="1576542"/>
    <lineage>
        <taxon>Eukaryota</taxon>
        <taxon>Fungi</taxon>
        <taxon>Dikarya</taxon>
        <taxon>Ascomycota</taxon>
        <taxon>Pezizomycotina</taxon>
        <taxon>Sordariomycetes</taxon>
        <taxon>Hypocreomycetidae</taxon>
        <taxon>Hypocreales</taxon>
        <taxon>Nectriaceae</taxon>
        <taxon>Thelonectria</taxon>
    </lineage>
</organism>
<keyword evidence="3" id="KW-0274">FAD</keyword>
<dbReference type="AlphaFoldDB" id="A0A9P9AFV1"/>
<dbReference type="Gene3D" id="3.30.465.10">
    <property type="match status" value="1"/>
</dbReference>
<dbReference type="SUPFAM" id="SSF56176">
    <property type="entry name" value="FAD-binding/transporter-associated domain-like"/>
    <property type="match status" value="1"/>
</dbReference>
<keyword evidence="4" id="KW-0560">Oxidoreductase</keyword>
<sequence>MTKGLDHTTRPAAEEIEAALGEGAMSYDDGDIEAHGFSDWPSINSAGRWLSYVARAASICHQRRVPVVPCEPHPRLRETFASPYGGIIIDFTGNIIAFHPDDMDIVTIEHEKLILPLDPSPAATIGGMVLTNCSGTNAFRYGTMKDWVINVTTVLADGQVIKTRHRPRKTSAGYNLTSLFVGAEGTLVIIAEITLKLAVIPKETSVAVVGFDTISEAASAASKIIRSGIQLAAMELMDDVQMRTVDQHDSEDVRKMGWMRSLHSFSSIQVDISQVRDLIQSSPQPARYVFAKDKDEEAKLWAARKDSLWTMTSISLVLHAIWPTDVAVAISRLAEIINVSKEGEKPRRDGNFHEALMYDPKNPEHQAAVEEAVRKMVARALEMQGTVSGEHAIGMGKMLKHAVDPRWILNPGKVFDLPNGSKATAMPNQTSS</sequence>
<dbReference type="InterPro" id="IPR006094">
    <property type="entry name" value="Oxid_FAD_bind_N"/>
</dbReference>
<dbReference type="OrthoDB" id="7786253at2759"/>
<feature type="domain" description="FAD-binding PCMH-type" evidence="5">
    <location>
        <begin position="104"/>
        <end position="200"/>
    </location>
</feature>
<dbReference type="Gene3D" id="3.30.70.2740">
    <property type="match status" value="1"/>
</dbReference>
<evidence type="ECO:0000313" key="6">
    <source>
        <dbReference type="EMBL" id="KAH6874376.1"/>
    </source>
</evidence>
<dbReference type="GO" id="GO:0004458">
    <property type="term" value="F:D-lactate dehydrogenase (cytochrome) activity"/>
    <property type="evidence" value="ECO:0007669"/>
    <property type="project" value="TreeGrafter"/>
</dbReference>
<evidence type="ECO:0000313" key="7">
    <source>
        <dbReference type="Proteomes" id="UP000777438"/>
    </source>
</evidence>
<dbReference type="InterPro" id="IPR036318">
    <property type="entry name" value="FAD-bd_PCMH-like_sf"/>
</dbReference>
<dbReference type="Pfam" id="PF02913">
    <property type="entry name" value="FAD-oxidase_C"/>
    <property type="match status" value="1"/>
</dbReference>